<dbReference type="SMART" id="SM00177">
    <property type="entry name" value="ARF"/>
    <property type="match status" value="1"/>
</dbReference>
<evidence type="ECO:0000313" key="9">
    <source>
        <dbReference type="Proteomes" id="UP000749559"/>
    </source>
</evidence>
<evidence type="ECO:0000256" key="3">
    <source>
        <dbReference type="ARBA" id="ARBA00022741"/>
    </source>
</evidence>
<keyword evidence="6" id="KW-0479">Metal-binding</keyword>
<dbReference type="InterPro" id="IPR006689">
    <property type="entry name" value="Small_GTPase_ARF/SAR"/>
</dbReference>
<feature type="binding site" evidence="5">
    <location>
        <begin position="62"/>
        <end position="69"/>
    </location>
    <ligand>
        <name>GTP</name>
        <dbReference type="ChEBI" id="CHEBI:37565"/>
    </ligand>
</feature>
<proteinExistence type="inferred from homology"/>
<dbReference type="SMART" id="SM00178">
    <property type="entry name" value="SAR"/>
    <property type="match status" value="1"/>
</dbReference>
<comment type="similarity">
    <text evidence="1 7">Belongs to the small GTPase superfamily. Arf family.</text>
</comment>
<dbReference type="PANTHER" id="PTHR45697">
    <property type="entry name" value="ADP-RIBOSYLATION FACTOR-LIKE PROTEIN 2-RELATED"/>
    <property type="match status" value="1"/>
</dbReference>
<protein>
    <submittedName>
        <fullName evidence="8">Uncharacterized protein</fullName>
    </submittedName>
</protein>
<keyword evidence="2" id="KW-0519">Myristate</keyword>
<dbReference type="GO" id="GO:0046872">
    <property type="term" value="F:metal ion binding"/>
    <property type="evidence" value="ECO:0007669"/>
    <property type="project" value="UniProtKB-KW"/>
</dbReference>
<keyword evidence="2" id="KW-0449">Lipoprotein</keyword>
<feature type="binding site" evidence="6">
    <location>
        <position position="87"/>
    </location>
    <ligand>
        <name>Mg(2+)</name>
        <dbReference type="ChEBI" id="CHEBI:18420"/>
    </ligand>
</feature>
<name>A0A8J1XHG2_OWEFU</name>
<keyword evidence="3 5" id="KW-0547">Nucleotide-binding</keyword>
<keyword evidence="6" id="KW-0460">Magnesium</keyword>
<evidence type="ECO:0000256" key="4">
    <source>
        <dbReference type="ARBA" id="ARBA00023134"/>
    </source>
</evidence>
<evidence type="ECO:0000256" key="2">
    <source>
        <dbReference type="ARBA" id="ARBA00022707"/>
    </source>
</evidence>
<dbReference type="EMBL" id="CAIIXF020000005">
    <property type="protein sequence ID" value="CAH1783294.1"/>
    <property type="molecule type" value="Genomic_DNA"/>
</dbReference>
<organism evidence="8 9">
    <name type="scientific">Owenia fusiformis</name>
    <name type="common">Polychaete worm</name>
    <dbReference type="NCBI Taxonomy" id="6347"/>
    <lineage>
        <taxon>Eukaryota</taxon>
        <taxon>Metazoa</taxon>
        <taxon>Spiralia</taxon>
        <taxon>Lophotrochozoa</taxon>
        <taxon>Annelida</taxon>
        <taxon>Polychaeta</taxon>
        <taxon>Sedentaria</taxon>
        <taxon>Canalipalpata</taxon>
        <taxon>Sabellida</taxon>
        <taxon>Oweniida</taxon>
        <taxon>Oweniidae</taxon>
        <taxon>Owenia</taxon>
    </lineage>
</organism>
<dbReference type="GO" id="GO:0005525">
    <property type="term" value="F:GTP binding"/>
    <property type="evidence" value="ECO:0007669"/>
    <property type="project" value="UniProtKB-KW"/>
</dbReference>
<keyword evidence="4 5" id="KW-0342">GTP-binding</keyword>
<dbReference type="SUPFAM" id="SSF52540">
    <property type="entry name" value="P-loop containing nucleoside triphosphate hydrolases"/>
    <property type="match status" value="1"/>
</dbReference>
<reference evidence="8" key="1">
    <citation type="submission" date="2022-03" db="EMBL/GenBank/DDBJ databases">
        <authorList>
            <person name="Martin C."/>
        </authorList>
    </citation>
    <scope>NUCLEOTIDE SEQUENCE</scope>
</reference>
<dbReference type="OrthoDB" id="25466at2759"/>
<dbReference type="InterPro" id="IPR027417">
    <property type="entry name" value="P-loop_NTPase"/>
</dbReference>
<evidence type="ECO:0000256" key="5">
    <source>
        <dbReference type="PIRSR" id="PIRSR606689-1"/>
    </source>
</evidence>
<evidence type="ECO:0000256" key="7">
    <source>
        <dbReference type="RuleBase" id="RU003925"/>
    </source>
</evidence>
<dbReference type="PRINTS" id="PR00328">
    <property type="entry name" value="SAR1GTPBP"/>
</dbReference>
<feature type="binding site" evidence="6">
    <location>
        <position position="69"/>
    </location>
    <ligand>
        <name>Mg(2+)</name>
        <dbReference type="ChEBI" id="CHEBI:18420"/>
    </ligand>
</feature>
<dbReference type="Gene3D" id="3.40.50.300">
    <property type="entry name" value="P-loop containing nucleotide triphosphate hydrolases"/>
    <property type="match status" value="1"/>
</dbReference>
<dbReference type="PROSITE" id="PS51417">
    <property type="entry name" value="ARF"/>
    <property type="match status" value="1"/>
</dbReference>
<sequence>MSFGKIAGKVAILLAGGATVAGIGYVTYNYLKLRKDAQEDEGFEELSKTIEESKEKRVLVLGLDNAGKSAVLACMENNELQSAPKPTEGFNVMCVQKNDTTLNIWEIGGDPSVRKYWHNFIQDTDILVFVVDSADTKRHPEAYDELHIQLGDERLKHVPIVIVANKQDLAGALKPHEIQTVLGLDFFSPKDHKVQVIGTETPLEGIKKGHEHLENLLMKL</sequence>
<dbReference type="InterPro" id="IPR005225">
    <property type="entry name" value="Small_GTP-bd"/>
</dbReference>
<gene>
    <name evidence="8" type="ORF">OFUS_LOCUS9643</name>
</gene>
<accession>A0A8J1XHG2</accession>
<dbReference type="GO" id="GO:0003924">
    <property type="term" value="F:GTPase activity"/>
    <property type="evidence" value="ECO:0007669"/>
    <property type="project" value="InterPro"/>
</dbReference>
<dbReference type="AlphaFoldDB" id="A0A8J1XHG2"/>
<dbReference type="Proteomes" id="UP000749559">
    <property type="component" value="Unassembled WGS sequence"/>
</dbReference>
<dbReference type="Pfam" id="PF00025">
    <property type="entry name" value="Arf"/>
    <property type="match status" value="1"/>
</dbReference>
<evidence type="ECO:0000256" key="6">
    <source>
        <dbReference type="PIRSR" id="PIRSR606689-2"/>
    </source>
</evidence>
<dbReference type="NCBIfam" id="TIGR00231">
    <property type="entry name" value="small_GTP"/>
    <property type="match status" value="1"/>
</dbReference>
<evidence type="ECO:0000313" key="8">
    <source>
        <dbReference type="EMBL" id="CAH1783294.1"/>
    </source>
</evidence>
<feature type="binding site" evidence="5">
    <location>
        <position position="109"/>
    </location>
    <ligand>
        <name>GTP</name>
        <dbReference type="ChEBI" id="CHEBI:37565"/>
    </ligand>
</feature>
<feature type="binding site" evidence="5">
    <location>
        <begin position="165"/>
        <end position="168"/>
    </location>
    <ligand>
        <name>GTP</name>
        <dbReference type="ChEBI" id="CHEBI:37565"/>
    </ligand>
</feature>
<dbReference type="InterPro" id="IPR044612">
    <property type="entry name" value="ARL2/3"/>
</dbReference>
<comment type="caution">
    <text evidence="8">The sequence shown here is derived from an EMBL/GenBank/DDBJ whole genome shotgun (WGS) entry which is preliminary data.</text>
</comment>
<keyword evidence="9" id="KW-1185">Reference proteome</keyword>
<evidence type="ECO:0000256" key="1">
    <source>
        <dbReference type="ARBA" id="ARBA00010290"/>
    </source>
</evidence>